<comment type="caution">
    <text evidence="1">The sequence shown here is derived from an EMBL/GenBank/DDBJ whole genome shotgun (WGS) entry which is preliminary data.</text>
</comment>
<dbReference type="RefSeq" id="WP_189323060.1">
    <property type="nucleotide sequence ID" value="NZ_BMPQ01000008.1"/>
</dbReference>
<gene>
    <name evidence="1" type="ORF">GCM10010094_37970</name>
</gene>
<reference evidence="1" key="1">
    <citation type="journal article" date="2014" name="Int. J. Syst. Evol. Microbiol.">
        <title>Complete genome sequence of Corynebacterium casei LMG S-19264T (=DSM 44701T), isolated from a smear-ripened cheese.</title>
        <authorList>
            <consortium name="US DOE Joint Genome Institute (JGI-PGF)"/>
            <person name="Walter F."/>
            <person name="Albersmeier A."/>
            <person name="Kalinowski J."/>
            <person name="Ruckert C."/>
        </authorList>
    </citation>
    <scope>NUCLEOTIDE SEQUENCE</scope>
    <source>
        <strain evidence="1">JCM 3035</strain>
    </source>
</reference>
<proteinExistence type="predicted"/>
<evidence type="ECO:0000313" key="1">
    <source>
        <dbReference type="EMBL" id="GGK73296.1"/>
    </source>
</evidence>
<dbReference type="AlphaFoldDB" id="A0A917VG53"/>
<dbReference type="EMBL" id="BMPQ01000008">
    <property type="protein sequence ID" value="GGK73296.1"/>
    <property type="molecule type" value="Genomic_DNA"/>
</dbReference>
<dbReference type="Proteomes" id="UP000637788">
    <property type="component" value="Unassembled WGS sequence"/>
</dbReference>
<keyword evidence="2" id="KW-1185">Reference proteome</keyword>
<sequence length="392" mass="43423">MNQKQLPEQALLEIRPELLRRYLTAQGWFLVQEQPRAEVWATDLPDGRMEVLLPKDSRLVDFVRRLRDLFDTVAVVEDREPASVLHAIGAAQTDVHSVRLQPEGLPSGTVWLAEGSRAVASLRDLFISATYRATTWLAHQQPRPVEPGRKSNQVYDFLSRRVLLGLTRPGSYILTAEIPLNARAPEQLSIDAQGRYGGIPLARRVSEAFYEGAAAAHTAAQHASVHDGDLSAFADQAGEGLSANVCEALAGLSSNGKIPFVLQTEWASALPLDRPAGLLEFRPELITQLQRGADYLREHFGRQGVSLRGIITKMERDTTTGPGRVILLGRPDDQPASRAMRVYIEVSAADYDRLGRAHLDGQEVVVQGDLERIGNRWHLVRVQSSTVEEIRD</sequence>
<organism evidence="1 2">
    <name type="scientific">Streptomyces flaveus</name>
    <dbReference type="NCBI Taxonomy" id="66370"/>
    <lineage>
        <taxon>Bacteria</taxon>
        <taxon>Bacillati</taxon>
        <taxon>Actinomycetota</taxon>
        <taxon>Actinomycetes</taxon>
        <taxon>Kitasatosporales</taxon>
        <taxon>Streptomycetaceae</taxon>
        <taxon>Streptomyces</taxon>
        <taxon>Streptomyces aurantiacus group</taxon>
    </lineage>
</organism>
<reference evidence="1" key="2">
    <citation type="submission" date="2020-09" db="EMBL/GenBank/DDBJ databases">
        <authorList>
            <person name="Sun Q."/>
            <person name="Ohkuma M."/>
        </authorList>
    </citation>
    <scope>NUCLEOTIDE SEQUENCE</scope>
    <source>
        <strain evidence="1">JCM 3035</strain>
    </source>
</reference>
<accession>A0A917VG53</accession>
<evidence type="ECO:0000313" key="2">
    <source>
        <dbReference type="Proteomes" id="UP000637788"/>
    </source>
</evidence>
<name>A0A917VG53_9ACTN</name>
<protein>
    <submittedName>
        <fullName evidence="1">Uncharacterized protein</fullName>
    </submittedName>
</protein>